<keyword evidence="7 9" id="KW-0862">Zinc</keyword>
<dbReference type="GO" id="GO:0003906">
    <property type="term" value="F:DNA-(apurinic or apyrimidinic site) endonuclease activity"/>
    <property type="evidence" value="ECO:0007669"/>
    <property type="project" value="TreeGrafter"/>
</dbReference>
<dbReference type="Gene3D" id="3.20.20.150">
    <property type="entry name" value="Divalent-metal-dependent TIM barrel enzymes"/>
    <property type="match status" value="1"/>
</dbReference>
<evidence type="ECO:0000313" key="13">
    <source>
        <dbReference type="Proteomes" id="UP000014803"/>
    </source>
</evidence>
<dbReference type="InterPro" id="IPR001719">
    <property type="entry name" value="AP_endonuc_2"/>
</dbReference>
<feature type="binding site" evidence="9">
    <location>
        <position position="231"/>
    </location>
    <ligand>
        <name>Zn(2+)</name>
        <dbReference type="ChEBI" id="CHEBI:29105"/>
        <label>3</label>
    </ligand>
</feature>
<dbReference type="GO" id="GO:0008833">
    <property type="term" value="F:deoxyribonuclease IV (phage-T4-induced) activity"/>
    <property type="evidence" value="ECO:0007669"/>
    <property type="project" value="UniProtKB-UniRule"/>
</dbReference>
<dbReference type="eggNOG" id="COG0648">
    <property type="taxonomic scope" value="Bacteria"/>
</dbReference>
<dbReference type="PATRIC" id="fig|1254432.3.peg.10397"/>
<comment type="function">
    <text evidence="9">Endonuclease IV plays a role in DNA repair. It cleaves phosphodiester bonds at apurinic or apyrimidinic (AP) sites, generating a 3'-hydroxyl group and a 5'-terminal sugar phosphate.</text>
</comment>
<dbReference type="InterPro" id="IPR018246">
    <property type="entry name" value="AP_endonuc_F2_Zn_BS"/>
</dbReference>
<dbReference type="SMART" id="SM00518">
    <property type="entry name" value="AP2Ec"/>
    <property type="match status" value="1"/>
</dbReference>
<dbReference type="InterPro" id="IPR013022">
    <property type="entry name" value="Xyl_isomerase-like_TIM-brl"/>
</dbReference>
<comment type="cofactor">
    <cofactor evidence="9">
        <name>Zn(2+)</name>
        <dbReference type="ChEBI" id="CHEBI:29105"/>
    </cofactor>
    <text evidence="9">Binds 3 Zn(2+) ions.</text>
</comment>
<dbReference type="HOGENOM" id="CLU_025885_0_1_7"/>
<feature type="binding site" evidence="9">
    <location>
        <position position="193"/>
    </location>
    <ligand>
        <name>Zn(2+)</name>
        <dbReference type="ChEBI" id="CHEBI:29105"/>
        <label>2</label>
    </ligand>
</feature>
<comment type="catalytic activity">
    <reaction evidence="9">
        <text>Endonucleolytic cleavage to 5'-phosphooligonucleotide end-products.</text>
        <dbReference type="EC" id="3.1.21.2"/>
    </reaction>
</comment>
<evidence type="ECO:0000256" key="1">
    <source>
        <dbReference type="ARBA" id="ARBA00005340"/>
    </source>
</evidence>
<dbReference type="Pfam" id="PF01261">
    <property type="entry name" value="AP_endonuc_2"/>
    <property type="match status" value="1"/>
</dbReference>
<dbReference type="NCBIfam" id="TIGR00587">
    <property type="entry name" value="nfo"/>
    <property type="match status" value="1"/>
</dbReference>
<comment type="similarity">
    <text evidence="1 9">Belongs to the AP endonuclease 2 family.</text>
</comment>
<feature type="binding site" evidence="9">
    <location>
        <position position="156"/>
    </location>
    <ligand>
        <name>Zn(2+)</name>
        <dbReference type="ChEBI" id="CHEBI:29105"/>
        <label>1</label>
    </ligand>
</feature>
<feature type="binding site" evidence="9">
    <location>
        <position position="280"/>
    </location>
    <ligand>
        <name>Zn(2+)</name>
        <dbReference type="ChEBI" id="CHEBI:29105"/>
        <label>3</label>
    </ligand>
</feature>
<evidence type="ECO:0000259" key="11">
    <source>
        <dbReference type="Pfam" id="PF01261"/>
    </source>
</evidence>
<feature type="binding site" evidence="9">
    <location>
        <position position="193"/>
    </location>
    <ligand>
        <name>Zn(2+)</name>
        <dbReference type="ChEBI" id="CHEBI:29105"/>
        <label>1</label>
    </ligand>
</feature>
<feature type="domain" description="Xylose isomerase-like TIM barrel" evidence="11">
    <location>
        <begin position="88"/>
        <end position="330"/>
    </location>
</feature>
<feature type="binding site" evidence="9">
    <location>
        <position position="265"/>
    </location>
    <ligand>
        <name>Zn(2+)</name>
        <dbReference type="ChEBI" id="CHEBI:29105"/>
        <label>2</label>
    </ligand>
</feature>
<reference evidence="12 13" key="1">
    <citation type="journal article" date="2013" name="Sci. Rep.">
        <title>Extraordinary expansion of a Sorangium cellulosum genome from an alkaline milieu.</title>
        <authorList>
            <person name="Han K."/>
            <person name="Li Z.F."/>
            <person name="Peng R."/>
            <person name="Zhu L.P."/>
            <person name="Zhou T."/>
            <person name="Wang L.G."/>
            <person name="Li S.G."/>
            <person name="Zhang X.B."/>
            <person name="Hu W."/>
            <person name="Wu Z.H."/>
            <person name="Qin N."/>
            <person name="Li Y.Z."/>
        </authorList>
    </citation>
    <scope>NUCLEOTIDE SEQUENCE [LARGE SCALE GENOMIC DNA]</scope>
    <source>
        <strain evidence="12 13">So0157-2</strain>
    </source>
</reference>
<feature type="region of interest" description="Disordered" evidence="10">
    <location>
        <begin position="331"/>
        <end position="359"/>
    </location>
</feature>
<dbReference type="InterPro" id="IPR036237">
    <property type="entry name" value="Xyl_isomerase-like_sf"/>
</dbReference>
<feature type="compositionally biased region" description="Basic residues" evidence="10">
    <location>
        <begin position="349"/>
        <end position="359"/>
    </location>
</feature>
<feature type="binding site" evidence="9">
    <location>
        <position position="278"/>
    </location>
    <ligand>
        <name>Zn(2+)</name>
        <dbReference type="ChEBI" id="CHEBI:29105"/>
        <label>3</label>
    </ligand>
</feature>
<evidence type="ECO:0000256" key="9">
    <source>
        <dbReference type="HAMAP-Rule" id="MF_00152"/>
    </source>
</evidence>
<keyword evidence="2 9" id="KW-0540">Nuclease</keyword>
<gene>
    <name evidence="9" type="primary">nfo</name>
    <name evidence="12" type="ORF">SCE1572_46025</name>
</gene>
<dbReference type="STRING" id="1254432.SCE1572_46025"/>
<name>S4Y6Y6_SORCE</name>
<feature type="binding site" evidence="9">
    <location>
        <position position="116"/>
    </location>
    <ligand>
        <name>Zn(2+)</name>
        <dbReference type="ChEBI" id="CHEBI:29105"/>
        <label>1</label>
    </ligand>
</feature>
<dbReference type="KEGG" id="scu:SCE1572_46025"/>
<protein>
    <recommendedName>
        <fullName evidence="9">Probable endonuclease 4</fullName>
        <ecNumber evidence="9">3.1.21.2</ecNumber>
    </recommendedName>
    <alternativeName>
        <fullName evidence="9">Endodeoxyribonuclease IV</fullName>
    </alternativeName>
    <alternativeName>
        <fullName evidence="9">Endonuclease IV</fullName>
    </alternativeName>
</protein>
<evidence type="ECO:0000256" key="7">
    <source>
        <dbReference type="ARBA" id="ARBA00022833"/>
    </source>
</evidence>
<dbReference type="PROSITE" id="PS00729">
    <property type="entry name" value="AP_NUCLEASE_F2_1"/>
    <property type="match status" value="1"/>
</dbReference>
<evidence type="ECO:0000256" key="6">
    <source>
        <dbReference type="ARBA" id="ARBA00022801"/>
    </source>
</evidence>
<evidence type="ECO:0000256" key="8">
    <source>
        <dbReference type="ARBA" id="ARBA00023204"/>
    </source>
</evidence>
<evidence type="ECO:0000256" key="10">
    <source>
        <dbReference type="SAM" id="MobiDB-lite"/>
    </source>
</evidence>
<evidence type="ECO:0000313" key="12">
    <source>
        <dbReference type="EMBL" id="AGP41212.1"/>
    </source>
</evidence>
<organism evidence="12 13">
    <name type="scientific">Sorangium cellulosum So0157-2</name>
    <dbReference type="NCBI Taxonomy" id="1254432"/>
    <lineage>
        <taxon>Bacteria</taxon>
        <taxon>Pseudomonadati</taxon>
        <taxon>Myxococcota</taxon>
        <taxon>Polyangia</taxon>
        <taxon>Polyangiales</taxon>
        <taxon>Polyangiaceae</taxon>
        <taxon>Sorangium</taxon>
    </lineage>
</organism>
<dbReference type="PROSITE" id="PS00731">
    <property type="entry name" value="AP_NUCLEASE_F2_3"/>
    <property type="match status" value="1"/>
</dbReference>
<dbReference type="AlphaFoldDB" id="S4Y6Y6"/>
<dbReference type="Proteomes" id="UP000014803">
    <property type="component" value="Chromosome"/>
</dbReference>
<feature type="binding site" evidence="9">
    <location>
        <position position="228"/>
    </location>
    <ligand>
        <name>Zn(2+)</name>
        <dbReference type="ChEBI" id="CHEBI:29105"/>
        <label>2</label>
    </ligand>
</feature>
<dbReference type="GO" id="GO:0008081">
    <property type="term" value="F:phosphoric diester hydrolase activity"/>
    <property type="evidence" value="ECO:0007669"/>
    <property type="project" value="TreeGrafter"/>
</dbReference>
<evidence type="ECO:0000256" key="3">
    <source>
        <dbReference type="ARBA" id="ARBA00022723"/>
    </source>
</evidence>
<evidence type="ECO:0000256" key="4">
    <source>
        <dbReference type="ARBA" id="ARBA00022759"/>
    </source>
</evidence>
<dbReference type="GO" id="GO:0008270">
    <property type="term" value="F:zinc ion binding"/>
    <property type="evidence" value="ECO:0007669"/>
    <property type="project" value="UniProtKB-UniRule"/>
</dbReference>
<dbReference type="PROSITE" id="PS51432">
    <property type="entry name" value="AP_NUCLEASE_F2_4"/>
    <property type="match status" value="1"/>
</dbReference>
<keyword evidence="5 9" id="KW-0227">DNA damage</keyword>
<dbReference type="PANTHER" id="PTHR21445:SF0">
    <property type="entry name" value="APURINIC-APYRIMIDINIC ENDONUCLEASE"/>
    <property type="match status" value="1"/>
</dbReference>
<dbReference type="CDD" id="cd00019">
    <property type="entry name" value="AP2Ec"/>
    <property type="match status" value="1"/>
</dbReference>
<dbReference type="HAMAP" id="MF_00152">
    <property type="entry name" value="Nfo"/>
    <property type="match status" value="1"/>
</dbReference>
<accession>S4Y6Y6</accession>
<dbReference type="GO" id="GO:0003677">
    <property type="term" value="F:DNA binding"/>
    <property type="evidence" value="ECO:0007669"/>
    <property type="project" value="InterPro"/>
</dbReference>
<dbReference type="SUPFAM" id="SSF51658">
    <property type="entry name" value="Xylose isomerase-like"/>
    <property type="match status" value="1"/>
</dbReference>
<sequence>MRGIGVVAEDPDGVFLGSRSRARRGGVAEPSRSKEWLAGAGCATQAVRPMIFGAHESVAGGLHRAIALAGEDRCEVLQIFTKVSGQWREPALGAEKIAAFRAARAAWAGAGATLAHASYLINLCADDAAILERSREALFQELARCDALGIDFVVFHPGAHRGLGEEAGLDRIGESLAIVLSRGRGLRAQLCIENMAGQGSTLGDRLDHIAAMIERAGPEGARLGVCIDTQHAFAAGHDLRSEAGYARFFGDFDRLLGMDRLRCMHVNDSKAALGQRVDRHERIGDGEMGLAPFWRLANDARLARVPAVVELPPLSKERRGYAEEIARLRALRGAPEPAAAPPPADARPPTKRKPRAPRG</sequence>
<dbReference type="PANTHER" id="PTHR21445">
    <property type="entry name" value="ENDONUCLEASE IV ENDODEOXYRIBONUCLEASE IV"/>
    <property type="match status" value="1"/>
</dbReference>
<dbReference type="GO" id="GO:0006284">
    <property type="term" value="P:base-excision repair"/>
    <property type="evidence" value="ECO:0007669"/>
    <property type="project" value="TreeGrafter"/>
</dbReference>
<keyword evidence="4 9" id="KW-0255">Endonuclease</keyword>
<evidence type="ECO:0000256" key="5">
    <source>
        <dbReference type="ARBA" id="ARBA00022763"/>
    </source>
</evidence>
<dbReference type="EC" id="3.1.21.2" evidence="9"/>
<keyword evidence="3 9" id="KW-0479">Metal-binding</keyword>
<dbReference type="EMBL" id="CP003969">
    <property type="protein sequence ID" value="AGP41212.1"/>
    <property type="molecule type" value="Genomic_DNA"/>
</dbReference>
<keyword evidence="6 9" id="KW-0378">Hydrolase</keyword>
<proteinExistence type="inferred from homology"/>
<keyword evidence="8 9" id="KW-0234">DNA repair</keyword>
<dbReference type="FunFam" id="3.20.20.150:FF:000001">
    <property type="entry name" value="Probable endonuclease 4"/>
    <property type="match status" value="1"/>
</dbReference>
<evidence type="ECO:0000256" key="2">
    <source>
        <dbReference type="ARBA" id="ARBA00022722"/>
    </source>
</evidence>
<feature type="binding site" evidence="9">
    <location>
        <position position="310"/>
    </location>
    <ligand>
        <name>Zn(2+)</name>
        <dbReference type="ChEBI" id="CHEBI:29105"/>
        <label>2</label>
    </ligand>
</feature>